<evidence type="ECO:0000256" key="7">
    <source>
        <dbReference type="ARBA" id="ARBA00023136"/>
    </source>
</evidence>
<evidence type="ECO:0000313" key="10">
    <source>
        <dbReference type="EMBL" id="ABJ86355.1"/>
    </source>
</evidence>
<evidence type="ECO:0000256" key="8">
    <source>
        <dbReference type="SAM" id="Phobius"/>
    </source>
</evidence>
<feature type="transmembrane region" description="Helical" evidence="8">
    <location>
        <begin position="487"/>
        <end position="509"/>
    </location>
</feature>
<organism evidence="10">
    <name type="scientific">Solibacter usitatus (strain Ellin6076)</name>
    <dbReference type="NCBI Taxonomy" id="234267"/>
    <lineage>
        <taxon>Bacteria</taxon>
        <taxon>Pseudomonadati</taxon>
        <taxon>Acidobacteriota</taxon>
        <taxon>Terriglobia</taxon>
        <taxon>Bryobacterales</taxon>
        <taxon>Solibacteraceae</taxon>
        <taxon>Candidatus Solibacter</taxon>
    </lineage>
</organism>
<keyword evidence="6 8" id="KW-1133">Transmembrane helix</keyword>
<feature type="transmembrane region" description="Helical" evidence="8">
    <location>
        <begin position="515"/>
        <end position="534"/>
    </location>
</feature>
<dbReference type="FunCoup" id="Q01VG0">
    <property type="interactions" value="9"/>
</dbReference>
<keyword evidence="7 8" id="KW-0472">Membrane</keyword>
<protein>
    <submittedName>
        <fullName evidence="10">YidE/YbjL duplication</fullName>
    </submittedName>
</protein>
<feature type="transmembrane region" description="Helical" evidence="8">
    <location>
        <begin position="40"/>
        <end position="60"/>
    </location>
</feature>
<dbReference type="AlphaFoldDB" id="Q01VG0"/>
<dbReference type="GO" id="GO:0006813">
    <property type="term" value="P:potassium ion transport"/>
    <property type="evidence" value="ECO:0007669"/>
    <property type="project" value="InterPro"/>
</dbReference>
<dbReference type="HOGENOM" id="CLU_035023_2_2_0"/>
<keyword evidence="3" id="KW-0813">Transport</keyword>
<evidence type="ECO:0000256" key="4">
    <source>
        <dbReference type="ARBA" id="ARBA00022475"/>
    </source>
</evidence>
<feature type="transmembrane region" description="Helical" evidence="8">
    <location>
        <begin position="459"/>
        <end position="480"/>
    </location>
</feature>
<dbReference type="SUPFAM" id="SSF116726">
    <property type="entry name" value="TrkA C-terminal domain-like"/>
    <property type="match status" value="1"/>
</dbReference>
<gene>
    <name evidence="10" type="ordered locus">Acid_5406</name>
</gene>
<feature type="transmembrane region" description="Helical" evidence="8">
    <location>
        <begin position="95"/>
        <end position="116"/>
    </location>
</feature>
<name>Q01VG0_SOLUE</name>
<dbReference type="EMBL" id="CP000473">
    <property type="protein sequence ID" value="ABJ86355.1"/>
    <property type="molecule type" value="Genomic_DNA"/>
</dbReference>
<feature type="domain" description="YidE/YbjL duplication" evidence="9">
    <location>
        <begin position="21"/>
        <end position="184"/>
    </location>
</feature>
<proteinExistence type="inferred from homology"/>
<accession>Q01VG0</accession>
<evidence type="ECO:0000259" key="9">
    <source>
        <dbReference type="Pfam" id="PF06826"/>
    </source>
</evidence>
<evidence type="ECO:0000256" key="3">
    <source>
        <dbReference type="ARBA" id="ARBA00022448"/>
    </source>
</evidence>
<evidence type="ECO:0000256" key="5">
    <source>
        <dbReference type="ARBA" id="ARBA00022692"/>
    </source>
</evidence>
<keyword evidence="5 8" id="KW-0812">Transmembrane</keyword>
<dbReference type="InterPro" id="IPR006512">
    <property type="entry name" value="YidE_YbjL"/>
</dbReference>
<feature type="domain" description="YidE/YbjL duplication" evidence="9">
    <location>
        <begin position="398"/>
        <end position="566"/>
    </location>
</feature>
<dbReference type="STRING" id="234267.Acid_5406"/>
<keyword evidence="4" id="KW-1003">Cell membrane</keyword>
<dbReference type="Pfam" id="PF06826">
    <property type="entry name" value="Asp-Al_Ex"/>
    <property type="match status" value="2"/>
</dbReference>
<dbReference type="PANTHER" id="PTHR30445:SF9">
    <property type="match status" value="1"/>
</dbReference>
<dbReference type="GO" id="GO:0005886">
    <property type="term" value="C:plasma membrane"/>
    <property type="evidence" value="ECO:0007669"/>
    <property type="project" value="UniProtKB-SubCell"/>
</dbReference>
<dbReference type="InterPro" id="IPR036721">
    <property type="entry name" value="RCK_C_sf"/>
</dbReference>
<comment type="subcellular location">
    <subcellularLocation>
        <location evidence="1">Cell membrane</location>
        <topology evidence="1">Multi-pass membrane protein</topology>
    </subcellularLocation>
</comment>
<evidence type="ECO:0000256" key="1">
    <source>
        <dbReference type="ARBA" id="ARBA00004651"/>
    </source>
</evidence>
<dbReference type="InterPro" id="IPR050144">
    <property type="entry name" value="AAE_transporter"/>
</dbReference>
<feature type="transmembrane region" description="Helical" evidence="8">
    <location>
        <begin position="420"/>
        <end position="439"/>
    </location>
</feature>
<feature type="transmembrane region" description="Helical" evidence="8">
    <location>
        <begin position="546"/>
        <end position="571"/>
    </location>
</feature>
<dbReference type="eggNOG" id="COG2985">
    <property type="taxonomic scope" value="Bacteria"/>
</dbReference>
<sequence>MREEAALSWLAASLQNHPEIVLFMVIGVGHAVSRLRIGSFRLNSVVCVILAGVAVGQLGVTPPPPAVQWSFFTLFLFAVGFETGPQFFGGLGRGALPQIGLSLFFCAVGLASAYFLSRFFGFNAGGAAGLIAGGLGASAAIGTAGDAIAKLPVSEAVRHQLTTSSAVAFSVTYLVGLFTSIVTIGKIGPWLMRVDLKSACRELEVELGMDKDEPGVVSAYQHFVARSYSIPESFDGRTAEALERAFSPARVFVERVANSHGPADAYAETVLHRGQRVALTGRGEVLASANNPLGACEVDDPELLDIPVVTVEHVLTRRDLGHRTLAEVAETLEREVPTRGVFVREVSRGGAVLPLGAKVVLERGDTLRLVGVKRHVERVAARLGSVAWPSAVTDMAALGLAIAIGGLIGLPALRFAGVDIGLSAPVGILAGGLVAGWIHSRRPLFGRLPEAASSALSSLGLSAFLAVVGIGAGPLFIVGLRTAGIPLLVAGVLVAAIPNIVTALVGRYLLGLHPAIVLGICAGAGTSQSGLAAVQEAADSRVPTLGYGVSYAIGNILLALCGSLIVAWVGAPLH</sequence>
<dbReference type="PANTHER" id="PTHR30445">
    <property type="entry name" value="K(+)_H(+) ANTIPORTER SUBUNIT KHTT"/>
    <property type="match status" value="1"/>
</dbReference>
<dbReference type="OrthoDB" id="9155749at2"/>
<dbReference type="KEGG" id="sus:Acid_5406"/>
<evidence type="ECO:0000256" key="6">
    <source>
        <dbReference type="ARBA" id="ARBA00022989"/>
    </source>
</evidence>
<dbReference type="InParanoid" id="Q01VG0"/>
<feature type="transmembrane region" description="Helical" evidence="8">
    <location>
        <begin position="166"/>
        <end position="192"/>
    </location>
</feature>
<reference evidence="10" key="1">
    <citation type="submission" date="2006-10" db="EMBL/GenBank/DDBJ databases">
        <title>Complete sequence of Solibacter usitatus Ellin6076.</title>
        <authorList>
            <consortium name="US DOE Joint Genome Institute"/>
            <person name="Copeland A."/>
            <person name="Lucas S."/>
            <person name="Lapidus A."/>
            <person name="Barry K."/>
            <person name="Detter J.C."/>
            <person name="Glavina del Rio T."/>
            <person name="Hammon N."/>
            <person name="Israni S."/>
            <person name="Dalin E."/>
            <person name="Tice H."/>
            <person name="Pitluck S."/>
            <person name="Thompson L.S."/>
            <person name="Brettin T."/>
            <person name="Bruce D."/>
            <person name="Han C."/>
            <person name="Tapia R."/>
            <person name="Gilna P."/>
            <person name="Schmutz J."/>
            <person name="Larimer F."/>
            <person name="Land M."/>
            <person name="Hauser L."/>
            <person name="Kyrpides N."/>
            <person name="Mikhailova N."/>
            <person name="Janssen P.H."/>
            <person name="Kuske C.R."/>
            <person name="Richardson P."/>
        </authorList>
    </citation>
    <scope>NUCLEOTIDE SEQUENCE</scope>
    <source>
        <strain evidence="10">Ellin6076</strain>
    </source>
</reference>
<evidence type="ECO:0000256" key="2">
    <source>
        <dbReference type="ARBA" id="ARBA00009854"/>
    </source>
</evidence>
<comment type="similarity">
    <text evidence="2">Belongs to the AAE transporter (TC 2.A.81) family.</text>
</comment>
<feature type="transmembrane region" description="Helical" evidence="8">
    <location>
        <begin position="122"/>
        <end position="145"/>
    </location>
</feature>